<proteinExistence type="predicted"/>
<dbReference type="Proteomes" id="UP001601059">
    <property type="component" value="Unassembled WGS sequence"/>
</dbReference>
<dbReference type="RefSeq" id="WP_389358920.1">
    <property type="nucleotide sequence ID" value="NZ_JBIACK010000001.1"/>
</dbReference>
<dbReference type="EMBL" id="JBIACK010000001">
    <property type="protein sequence ID" value="MFE8700131.1"/>
    <property type="molecule type" value="Genomic_DNA"/>
</dbReference>
<organism evidence="1 2">
    <name type="scientific">Cytobacillus spartinae</name>
    <dbReference type="NCBI Taxonomy" id="3299023"/>
    <lineage>
        <taxon>Bacteria</taxon>
        <taxon>Bacillati</taxon>
        <taxon>Bacillota</taxon>
        <taxon>Bacilli</taxon>
        <taxon>Bacillales</taxon>
        <taxon>Bacillaceae</taxon>
        <taxon>Cytobacillus</taxon>
    </lineage>
</organism>
<gene>
    <name evidence="1" type="ORF">ACFYKX_05770</name>
</gene>
<evidence type="ECO:0000313" key="2">
    <source>
        <dbReference type="Proteomes" id="UP001601059"/>
    </source>
</evidence>
<reference evidence="1 2" key="1">
    <citation type="submission" date="2024-08" db="EMBL/GenBank/DDBJ databases">
        <title>Two novel Cytobacillus novel species.</title>
        <authorList>
            <person name="Liu G."/>
        </authorList>
    </citation>
    <scope>NUCLEOTIDE SEQUENCE [LARGE SCALE GENOMIC DNA]</scope>
    <source>
        <strain evidence="1 2">FJAT-54145</strain>
    </source>
</reference>
<accession>A0ABW6K7F1</accession>
<comment type="caution">
    <text evidence="1">The sequence shown here is derived from an EMBL/GenBank/DDBJ whole genome shotgun (WGS) entry which is preliminary data.</text>
</comment>
<protein>
    <submittedName>
        <fullName evidence="1">Spore gernimation protein</fullName>
    </submittedName>
</protein>
<sequence length="67" mass="7338">MKRYTHITNIGKIKVSNVSHGASVNYGPAIHKGYQANVKLVTDQLAIGDEFTFGCPNEQENGEDDSE</sequence>
<evidence type="ECO:0000313" key="1">
    <source>
        <dbReference type="EMBL" id="MFE8700131.1"/>
    </source>
</evidence>
<name>A0ABW6K7F1_9BACI</name>
<keyword evidence="2" id="KW-1185">Reference proteome</keyword>